<reference evidence="5 6" key="1">
    <citation type="submission" date="2019-03" db="EMBL/GenBank/DDBJ databases">
        <title>Genomic Encyclopedia of Type Strains, Phase IV (KMG-IV): sequencing the most valuable type-strain genomes for metagenomic binning, comparative biology and taxonomic classification.</title>
        <authorList>
            <person name="Goeker M."/>
        </authorList>
    </citation>
    <scope>NUCLEOTIDE SEQUENCE [LARGE SCALE GENOMIC DNA]</scope>
    <source>
        <strain evidence="5 6">DSM 21100</strain>
    </source>
</reference>
<gene>
    <name evidence="5" type="ORF">EDD80_101103</name>
</gene>
<evidence type="ECO:0000313" key="5">
    <source>
        <dbReference type="EMBL" id="TCS89906.1"/>
    </source>
</evidence>
<dbReference type="EMBL" id="SMAD01000001">
    <property type="protein sequence ID" value="TCS89906.1"/>
    <property type="molecule type" value="Genomic_DNA"/>
</dbReference>
<dbReference type="OrthoDB" id="5174871at2"/>
<protein>
    <submittedName>
        <fullName evidence="5">L-rhamnose isomerase/sugar isomerase</fullName>
    </submittedName>
</protein>
<keyword evidence="6" id="KW-1185">Reference proteome</keyword>
<proteinExistence type="predicted"/>
<evidence type="ECO:0000313" key="6">
    <source>
        <dbReference type="Proteomes" id="UP000295807"/>
    </source>
</evidence>
<dbReference type="Pfam" id="PF01261">
    <property type="entry name" value="AP_endonuc_2"/>
    <property type="match status" value="1"/>
</dbReference>
<dbReference type="SUPFAM" id="SSF51658">
    <property type="entry name" value="Xylose isomerase-like"/>
    <property type="match status" value="1"/>
</dbReference>
<dbReference type="GO" id="GO:0016853">
    <property type="term" value="F:isomerase activity"/>
    <property type="evidence" value="ECO:0007669"/>
    <property type="project" value="UniProtKB-KW"/>
</dbReference>
<sequence>MIIEKEAVESFNRKYRAKHERQFSWLKEELSEQGVDTEALVAQLQAFQVAIPSWALGTGGTRFGRFAGGGEPGSLEQKIEDIGLLHALNKSSGAISLHIPWDIPEDPAHIKKLAESHGIRFDAVNSNTFQDQKGQQLSYKFGSLCHTDAAVRKQAVAHNIEVIRHGMALGSKSLSLWLSDGSCFPGQQNLARAFNYTLESLREIYEALPEGWQFLVEYKPYEPNFYSTVIQDWGTSHLLCSKLGEKANVLVDLGHHLPNTNIEQIVAILINEKRLGGFHFNDSKYGDDDLTVGSIRPYMLFLIFNELVEGIRQSGGDSNAYAWMIDASHNVKDPLEDLLQSVEAILLAYAQAMLINRESLDNAQLANDAGRAQQILQQAFRTDVRPLVKEAMLRSGAALDPLGLFRELKVRERLIEERGASSQATGL</sequence>
<evidence type="ECO:0000256" key="3">
    <source>
        <dbReference type="ARBA" id="ARBA00023235"/>
    </source>
</evidence>
<comment type="caution">
    <text evidence="5">The sequence shown here is derived from an EMBL/GenBank/DDBJ whole genome shotgun (WGS) entry which is preliminary data.</text>
</comment>
<organism evidence="5 6">
    <name type="scientific">Anseongella ginsenosidimutans</name>
    <dbReference type="NCBI Taxonomy" id="496056"/>
    <lineage>
        <taxon>Bacteria</taxon>
        <taxon>Pseudomonadati</taxon>
        <taxon>Bacteroidota</taxon>
        <taxon>Sphingobacteriia</taxon>
        <taxon>Sphingobacteriales</taxon>
        <taxon>Sphingobacteriaceae</taxon>
        <taxon>Anseongella</taxon>
    </lineage>
</organism>
<keyword evidence="2" id="KW-0464">Manganese</keyword>
<feature type="domain" description="Xylose isomerase-like TIM barrel" evidence="4">
    <location>
        <begin position="102"/>
        <end position="289"/>
    </location>
</feature>
<dbReference type="Proteomes" id="UP000295807">
    <property type="component" value="Unassembled WGS sequence"/>
</dbReference>
<dbReference type="InterPro" id="IPR036237">
    <property type="entry name" value="Xyl_isomerase-like_sf"/>
</dbReference>
<dbReference type="PANTHER" id="PTHR30268">
    <property type="entry name" value="L-RHAMNOSE ISOMERASE"/>
    <property type="match status" value="1"/>
</dbReference>
<dbReference type="PANTHER" id="PTHR30268:SF0">
    <property type="entry name" value="L-RHAMNOSE ISOMERASE"/>
    <property type="match status" value="1"/>
</dbReference>
<dbReference type="Gene3D" id="3.20.20.150">
    <property type="entry name" value="Divalent-metal-dependent TIM barrel enzymes"/>
    <property type="match status" value="1"/>
</dbReference>
<evidence type="ECO:0000259" key="4">
    <source>
        <dbReference type="Pfam" id="PF01261"/>
    </source>
</evidence>
<dbReference type="InterPro" id="IPR013022">
    <property type="entry name" value="Xyl_isomerase-like_TIM-brl"/>
</dbReference>
<dbReference type="AlphaFoldDB" id="A0A4R3KY21"/>
<dbReference type="RefSeq" id="WP_132127385.1">
    <property type="nucleotide sequence ID" value="NZ_CP042432.1"/>
</dbReference>
<keyword evidence="3 5" id="KW-0413">Isomerase</keyword>
<name>A0A4R3KY21_9SPHI</name>
<keyword evidence="1" id="KW-0479">Metal-binding</keyword>
<evidence type="ECO:0000256" key="2">
    <source>
        <dbReference type="ARBA" id="ARBA00023211"/>
    </source>
</evidence>
<evidence type="ECO:0000256" key="1">
    <source>
        <dbReference type="ARBA" id="ARBA00022723"/>
    </source>
</evidence>
<accession>A0A4R3KY21</accession>
<dbReference type="InterPro" id="IPR050337">
    <property type="entry name" value="L-rhamnose_isomerase"/>
</dbReference>
<dbReference type="GO" id="GO:0046872">
    <property type="term" value="F:metal ion binding"/>
    <property type="evidence" value="ECO:0007669"/>
    <property type="project" value="UniProtKB-KW"/>
</dbReference>